<evidence type="ECO:0000313" key="2">
    <source>
        <dbReference type="Proteomes" id="UP000198854"/>
    </source>
</evidence>
<evidence type="ECO:0000313" key="1">
    <source>
        <dbReference type="EMBL" id="SDH41047.1"/>
    </source>
</evidence>
<accession>A0A1G8C687</accession>
<dbReference type="EMBL" id="FNDD01000015">
    <property type="protein sequence ID" value="SDH41047.1"/>
    <property type="molecule type" value="Genomic_DNA"/>
</dbReference>
<proteinExistence type="predicted"/>
<name>A0A1G8C687_9VIBR</name>
<dbReference type="STRING" id="861298.SAMN04488136_11577"/>
<dbReference type="AlphaFoldDB" id="A0A1G8C687"/>
<sequence>MLFVVIICETHIKNRTQITNKHNNSHDIDKYLILNHQYNGHES</sequence>
<gene>
    <name evidence="1" type="ORF">SAMN04488136_11577</name>
</gene>
<protein>
    <submittedName>
        <fullName evidence="1">Uncharacterized protein</fullName>
    </submittedName>
</protein>
<keyword evidence="2" id="KW-1185">Reference proteome</keyword>
<reference evidence="1 2" key="1">
    <citation type="submission" date="2016-10" db="EMBL/GenBank/DDBJ databases">
        <authorList>
            <person name="de Groot N.N."/>
        </authorList>
    </citation>
    <scope>NUCLEOTIDE SEQUENCE [LARGE SCALE GENOMIC DNA]</scope>
    <source>
        <strain evidence="1 2">CGMCC 1.10228</strain>
    </source>
</reference>
<organism evidence="1 2">
    <name type="scientific">Vibrio xiamenensis</name>
    <dbReference type="NCBI Taxonomy" id="861298"/>
    <lineage>
        <taxon>Bacteria</taxon>
        <taxon>Pseudomonadati</taxon>
        <taxon>Pseudomonadota</taxon>
        <taxon>Gammaproteobacteria</taxon>
        <taxon>Vibrionales</taxon>
        <taxon>Vibrionaceae</taxon>
        <taxon>Vibrio</taxon>
    </lineage>
</organism>
<dbReference type="Proteomes" id="UP000198854">
    <property type="component" value="Unassembled WGS sequence"/>
</dbReference>